<dbReference type="EMBL" id="CADCVM010000407">
    <property type="protein sequence ID" value="CAA9521949.1"/>
    <property type="molecule type" value="Genomic_DNA"/>
</dbReference>
<proteinExistence type="predicted"/>
<feature type="non-terminal residue" evidence="2">
    <location>
        <position position="1"/>
    </location>
</feature>
<feature type="region of interest" description="Disordered" evidence="1">
    <location>
        <begin position="1"/>
        <end position="67"/>
    </location>
</feature>
<evidence type="ECO:0000313" key="2">
    <source>
        <dbReference type="EMBL" id="CAA9521949.1"/>
    </source>
</evidence>
<feature type="non-terminal residue" evidence="2">
    <location>
        <position position="67"/>
    </location>
</feature>
<accession>A0A6J4TFL1</accession>
<evidence type="ECO:0000256" key="1">
    <source>
        <dbReference type="SAM" id="MobiDB-lite"/>
    </source>
</evidence>
<gene>
    <name evidence="2" type="ORF">AVDCRST_MAG05-3674</name>
</gene>
<feature type="compositionally biased region" description="Basic residues" evidence="1">
    <location>
        <begin position="1"/>
        <end position="18"/>
    </location>
</feature>
<feature type="compositionally biased region" description="Basic residues" evidence="1">
    <location>
        <begin position="32"/>
        <end position="43"/>
    </location>
</feature>
<sequence>RHHLFAGGHGRHDHRRGRPPGGGRAADSRPLHAPRQRLHRRHDRGPALLPLLFHGPPPTQDRRARRV</sequence>
<protein>
    <submittedName>
        <fullName evidence="2">Uncharacterized protein</fullName>
    </submittedName>
</protein>
<dbReference type="AlphaFoldDB" id="A0A6J4TFL1"/>
<name>A0A6J4TFL1_9ACTN</name>
<organism evidence="2">
    <name type="scientific">uncultured Rubrobacteraceae bacterium</name>
    <dbReference type="NCBI Taxonomy" id="349277"/>
    <lineage>
        <taxon>Bacteria</taxon>
        <taxon>Bacillati</taxon>
        <taxon>Actinomycetota</taxon>
        <taxon>Rubrobacteria</taxon>
        <taxon>Rubrobacterales</taxon>
        <taxon>Rubrobacteraceae</taxon>
        <taxon>environmental samples</taxon>
    </lineage>
</organism>
<reference evidence="2" key="1">
    <citation type="submission" date="2020-02" db="EMBL/GenBank/DDBJ databases">
        <authorList>
            <person name="Meier V. D."/>
        </authorList>
    </citation>
    <scope>NUCLEOTIDE SEQUENCE</scope>
    <source>
        <strain evidence="2">AVDCRST_MAG05</strain>
    </source>
</reference>